<proteinExistence type="inferred from homology"/>
<name>A0A1X2G5D3_9FUNG</name>
<comment type="catalytic activity">
    <reaction evidence="4">
        <text>Couples ATP hydrolysis with the unwinding of duplex DNA by translocating in the 3'-5' direction.</text>
        <dbReference type="EC" id="5.6.2.4"/>
    </reaction>
</comment>
<evidence type="ECO:0000313" key="7">
    <source>
        <dbReference type="EMBL" id="ORX45504.1"/>
    </source>
</evidence>
<sequence length="103" mass="11065">MIVFISSKSSNTCQVSSSALYPDLFYFLTSAFGAGIDYPKVAAVIHDQLSYGLVDFVQESGRAGRSGAHSTVIPPLSTPPLASALLLVLQHQRNQQGYAVYNL</sequence>
<protein>
    <recommendedName>
        <fullName evidence="5">DNA 3'-5' helicase</fullName>
        <ecNumber evidence="5">5.6.2.4</ecNumber>
    </recommendedName>
</protein>
<dbReference type="InterPro" id="IPR001650">
    <property type="entry name" value="Helicase_C-like"/>
</dbReference>
<dbReference type="Pfam" id="PF00271">
    <property type="entry name" value="Helicase_C"/>
    <property type="match status" value="1"/>
</dbReference>
<dbReference type="PANTHER" id="PTHR13710">
    <property type="entry name" value="DNA HELICASE RECQ FAMILY MEMBER"/>
    <property type="match status" value="1"/>
</dbReference>
<evidence type="ECO:0000256" key="5">
    <source>
        <dbReference type="ARBA" id="ARBA00034808"/>
    </source>
</evidence>
<comment type="caution">
    <text evidence="7">The sequence shown here is derived from an EMBL/GenBank/DDBJ whole genome shotgun (WGS) entry which is preliminary data.</text>
</comment>
<dbReference type="Gene3D" id="3.40.50.300">
    <property type="entry name" value="P-loop containing nucleotide triphosphate hydrolases"/>
    <property type="match status" value="1"/>
</dbReference>
<dbReference type="OrthoDB" id="2448695at2759"/>
<dbReference type="GO" id="GO:0000724">
    <property type="term" value="P:double-strand break repair via homologous recombination"/>
    <property type="evidence" value="ECO:0007669"/>
    <property type="project" value="TreeGrafter"/>
</dbReference>
<dbReference type="GO" id="GO:0043138">
    <property type="term" value="F:3'-5' DNA helicase activity"/>
    <property type="evidence" value="ECO:0007669"/>
    <property type="project" value="UniProtKB-EC"/>
</dbReference>
<dbReference type="GO" id="GO:0009378">
    <property type="term" value="F:four-way junction helicase activity"/>
    <property type="evidence" value="ECO:0007669"/>
    <property type="project" value="TreeGrafter"/>
</dbReference>
<dbReference type="Proteomes" id="UP000242146">
    <property type="component" value="Unassembled WGS sequence"/>
</dbReference>
<dbReference type="AlphaFoldDB" id="A0A1X2G5D3"/>
<evidence type="ECO:0000256" key="2">
    <source>
        <dbReference type="ARBA" id="ARBA00023125"/>
    </source>
</evidence>
<keyword evidence="2" id="KW-0238">DNA-binding</keyword>
<dbReference type="GO" id="GO:0005737">
    <property type="term" value="C:cytoplasm"/>
    <property type="evidence" value="ECO:0007669"/>
    <property type="project" value="TreeGrafter"/>
</dbReference>
<dbReference type="InterPro" id="IPR027417">
    <property type="entry name" value="P-loop_NTPase"/>
</dbReference>
<keyword evidence="8" id="KW-1185">Reference proteome</keyword>
<dbReference type="EMBL" id="MCGT01000042">
    <property type="protein sequence ID" value="ORX45504.1"/>
    <property type="molecule type" value="Genomic_DNA"/>
</dbReference>
<keyword evidence="3" id="KW-0413">Isomerase</keyword>
<accession>A0A1X2G5D3</accession>
<feature type="domain" description="Helicase C-terminal" evidence="6">
    <location>
        <begin position="29"/>
        <end position="67"/>
    </location>
</feature>
<dbReference type="PANTHER" id="PTHR13710:SF105">
    <property type="entry name" value="ATP-DEPENDENT DNA HELICASE Q1"/>
    <property type="match status" value="1"/>
</dbReference>
<dbReference type="EC" id="5.6.2.4" evidence="5"/>
<comment type="similarity">
    <text evidence="1">Belongs to the helicase family. RecQ subfamily.</text>
</comment>
<evidence type="ECO:0000256" key="1">
    <source>
        <dbReference type="ARBA" id="ARBA00005446"/>
    </source>
</evidence>
<reference evidence="7 8" key="1">
    <citation type="submission" date="2016-07" db="EMBL/GenBank/DDBJ databases">
        <title>Pervasive Adenine N6-methylation of Active Genes in Fungi.</title>
        <authorList>
            <consortium name="DOE Joint Genome Institute"/>
            <person name="Mondo S.J."/>
            <person name="Dannebaum R.O."/>
            <person name="Kuo R.C."/>
            <person name="Labutti K."/>
            <person name="Haridas S."/>
            <person name="Kuo A."/>
            <person name="Salamov A."/>
            <person name="Ahrendt S.R."/>
            <person name="Lipzen A."/>
            <person name="Sullivan W."/>
            <person name="Andreopoulos W.B."/>
            <person name="Clum A."/>
            <person name="Lindquist E."/>
            <person name="Daum C."/>
            <person name="Ramamoorthy G.K."/>
            <person name="Gryganskyi A."/>
            <person name="Culley D."/>
            <person name="Magnuson J.K."/>
            <person name="James T.Y."/>
            <person name="O'Malley M.A."/>
            <person name="Stajich J.E."/>
            <person name="Spatafora J.W."/>
            <person name="Visel A."/>
            <person name="Grigoriev I.V."/>
        </authorList>
    </citation>
    <scope>NUCLEOTIDE SEQUENCE [LARGE SCALE GENOMIC DNA]</scope>
    <source>
        <strain evidence="7 8">NRRL 3301</strain>
    </source>
</reference>
<dbReference type="SUPFAM" id="SSF52540">
    <property type="entry name" value="P-loop containing nucleoside triphosphate hydrolases"/>
    <property type="match status" value="1"/>
</dbReference>
<organism evidence="7 8">
    <name type="scientific">Hesseltinella vesiculosa</name>
    <dbReference type="NCBI Taxonomy" id="101127"/>
    <lineage>
        <taxon>Eukaryota</taxon>
        <taxon>Fungi</taxon>
        <taxon>Fungi incertae sedis</taxon>
        <taxon>Mucoromycota</taxon>
        <taxon>Mucoromycotina</taxon>
        <taxon>Mucoromycetes</taxon>
        <taxon>Mucorales</taxon>
        <taxon>Cunninghamellaceae</taxon>
        <taxon>Hesseltinella</taxon>
    </lineage>
</organism>
<dbReference type="GO" id="GO:0003677">
    <property type="term" value="F:DNA binding"/>
    <property type="evidence" value="ECO:0007669"/>
    <property type="project" value="UniProtKB-KW"/>
</dbReference>
<evidence type="ECO:0000313" key="8">
    <source>
        <dbReference type="Proteomes" id="UP000242146"/>
    </source>
</evidence>
<evidence type="ECO:0000256" key="3">
    <source>
        <dbReference type="ARBA" id="ARBA00023235"/>
    </source>
</evidence>
<evidence type="ECO:0000259" key="6">
    <source>
        <dbReference type="Pfam" id="PF00271"/>
    </source>
</evidence>
<gene>
    <name evidence="7" type="ORF">DM01DRAFT_1340014</name>
</gene>
<evidence type="ECO:0000256" key="4">
    <source>
        <dbReference type="ARBA" id="ARBA00034617"/>
    </source>
</evidence>
<dbReference type="GO" id="GO:0005694">
    <property type="term" value="C:chromosome"/>
    <property type="evidence" value="ECO:0007669"/>
    <property type="project" value="TreeGrafter"/>
</dbReference>